<name>A0A8S1ZRG8_ARAAE</name>
<keyword evidence="4" id="KW-0121">Carboxypeptidase</keyword>
<evidence type="ECO:0000256" key="1">
    <source>
        <dbReference type="ARBA" id="ARBA00004613"/>
    </source>
</evidence>
<evidence type="ECO:0000256" key="4">
    <source>
        <dbReference type="ARBA" id="ARBA00022645"/>
    </source>
</evidence>
<evidence type="ECO:0000256" key="2">
    <source>
        <dbReference type="ARBA" id="ARBA00009431"/>
    </source>
</evidence>
<evidence type="ECO:0000256" key="8">
    <source>
        <dbReference type="ARBA" id="ARBA00023157"/>
    </source>
</evidence>
<gene>
    <name evidence="12" type="ORF">AARE701A_LOCUS5324</name>
</gene>
<dbReference type="PANTHER" id="PTHR11802">
    <property type="entry name" value="SERINE PROTEASE FAMILY S10 SERINE CARBOXYPEPTIDASE"/>
    <property type="match status" value="1"/>
</dbReference>
<evidence type="ECO:0000256" key="10">
    <source>
        <dbReference type="ARBA" id="ARBA00037399"/>
    </source>
</evidence>
<dbReference type="PRINTS" id="PR00724">
    <property type="entry name" value="CRBOXYPTASEC"/>
</dbReference>
<keyword evidence="9" id="KW-0325">Glycoprotein</keyword>
<dbReference type="PANTHER" id="PTHR11802:SF457">
    <property type="entry name" value="SERINE CARBOXYPEPTIDASE-LIKE 1-RELATED"/>
    <property type="match status" value="1"/>
</dbReference>
<comment type="subcellular location">
    <subcellularLocation>
        <location evidence="1">Secreted</location>
    </subcellularLocation>
</comment>
<dbReference type="GO" id="GO:0006508">
    <property type="term" value="P:proteolysis"/>
    <property type="evidence" value="ECO:0007669"/>
    <property type="project" value="UniProtKB-KW"/>
</dbReference>
<keyword evidence="7" id="KW-0378">Hydrolase</keyword>
<evidence type="ECO:0000256" key="9">
    <source>
        <dbReference type="ARBA" id="ARBA00023180"/>
    </source>
</evidence>
<dbReference type="InterPro" id="IPR001563">
    <property type="entry name" value="Peptidase_S10"/>
</dbReference>
<dbReference type="FunFam" id="3.40.50.1820:FF:000072">
    <property type="entry name" value="Serine carboxypeptidase-like 19"/>
    <property type="match status" value="1"/>
</dbReference>
<feature type="chain" id="PRO_5035854571" evidence="11">
    <location>
        <begin position="30"/>
        <end position="727"/>
    </location>
</feature>
<dbReference type="GO" id="GO:0005576">
    <property type="term" value="C:extracellular region"/>
    <property type="evidence" value="ECO:0007669"/>
    <property type="project" value="UniProtKB-SubCell"/>
</dbReference>
<sequence length="727" mass="82570">MANNYVSSVLKLQLVLLQLVYLSQQYVDSASIVKFLPGFEGPLPFELETGYIGVGDEEEVQLFYYFIKSERNPEEDPLLLWLSGGPGCSSITGLLFENGPLAMKLDVYNGTLPSLVSTTYSWTKPVGTGFSYSKTQQRTKPSDSGEAKRIHEFLQKWLGKHQDFSSNPFYVGGDSYSGLVVPATVHEISKGNYQCCNPPINLQGYVLGNPLTEYAIEVNSRIPFAHGMALISDELYEIYRYLLATYWANDKTVRKALQINKESIGEWVRCYYGIPYNNDIRSSIPYHMNNSINGYRSLIYSGDHDFEVPFIGTQAWIRSLNYSIIDDWRPWKIKDQIGGYTRTYANKMTFSTIKASLLPFFFLNTFTVIHVDSASIIKSLPGFEGPLPFELETGYIGVGEEEEVQLFYYFIKSERNPKEDPLLLWLTGGPGCSALSGLLYENGPLTMKLDVYNGSLPSLVSTTYSWTKPVGTGFSYSRNKLFNKPSDTGEAKRIHEFLQKWLGKHQEFSSNPFYVGGDSYSGMIVPTTVQEISKGNYECCNPPINLQGYVLGNPITDYKIDDNNRIPYAHGMALISDELYESLKRICKGEYGQVDPHNTECLKLIEEFNKESIREWTRCNWSKPYTKDIISSVPYHMDNSINGYRSLIFSGDHDFEVPLVGTQVWIKSLNYSIVDDWRPWMINNQVAGYTRTYANKMTFATGGGHTAEYKPDETFTMFQRWINGQPL</sequence>
<keyword evidence="13" id="KW-1185">Reference proteome</keyword>
<reference evidence="12" key="1">
    <citation type="submission" date="2021-01" db="EMBL/GenBank/DDBJ databases">
        <authorList>
            <person name="Bezrukov I."/>
        </authorList>
    </citation>
    <scope>NUCLEOTIDE SEQUENCE</scope>
</reference>
<keyword evidence="5" id="KW-0645">Protease</keyword>
<keyword evidence="8" id="KW-1015">Disulfide bond</keyword>
<accession>A0A8S1ZRG8</accession>
<evidence type="ECO:0000256" key="7">
    <source>
        <dbReference type="ARBA" id="ARBA00022801"/>
    </source>
</evidence>
<keyword evidence="3" id="KW-0964">Secreted</keyword>
<feature type="signal peptide" evidence="11">
    <location>
        <begin position="1"/>
        <end position="29"/>
    </location>
</feature>
<dbReference type="AlphaFoldDB" id="A0A8S1ZRG8"/>
<evidence type="ECO:0000313" key="13">
    <source>
        <dbReference type="Proteomes" id="UP000682877"/>
    </source>
</evidence>
<comment type="function">
    <text evidence="10">Probable carboxypeptidase.</text>
</comment>
<evidence type="ECO:0000256" key="11">
    <source>
        <dbReference type="SAM" id="SignalP"/>
    </source>
</evidence>
<dbReference type="Proteomes" id="UP000682877">
    <property type="component" value="Chromosome 2"/>
</dbReference>
<protein>
    <submittedName>
        <fullName evidence="12">Uncharacterized protein</fullName>
    </submittedName>
</protein>
<keyword evidence="6 11" id="KW-0732">Signal</keyword>
<dbReference type="GO" id="GO:0019748">
    <property type="term" value="P:secondary metabolic process"/>
    <property type="evidence" value="ECO:0007669"/>
    <property type="project" value="TreeGrafter"/>
</dbReference>
<dbReference type="GO" id="GO:0016747">
    <property type="term" value="F:acyltransferase activity, transferring groups other than amino-acyl groups"/>
    <property type="evidence" value="ECO:0007669"/>
    <property type="project" value="TreeGrafter"/>
</dbReference>
<evidence type="ECO:0000256" key="3">
    <source>
        <dbReference type="ARBA" id="ARBA00022525"/>
    </source>
</evidence>
<dbReference type="InterPro" id="IPR029058">
    <property type="entry name" value="AB_hydrolase_fold"/>
</dbReference>
<evidence type="ECO:0000256" key="6">
    <source>
        <dbReference type="ARBA" id="ARBA00022729"/>
    </source>
</evidence>
<dbReference type="Gene3D" id="3.40.50.12670">
    <property type="match status" value="1"/>
</dbReference>
<evidence type="ECO:0000313" key="12">
    <source>
        <dbReference type="EMBL" id="CAE5963994.1"/>
    </source>
</evidence>
<comment type="similarity">
    <text evidence="2">Belongs to the peptidase S10 family.</text>
</comment>
<dbReference type="Pfam" id="PF00450">
    <property type="entry name" value="Peptidase_S10"/>
    <property type="match status" value="4"/>
</dbReference>
<dbReference type="Gene3D" id="3.40.50.1820">
    <property type="entry name" value="alpha/beta hydrolase"/>
    <property type="match status" value="3"/>
</dbReference>
<dbReference type="EMBL" id="LR999452">
    <property type="protein sequence ID" value="CAE5963994.1"/>
    <property type="molecule type" value="Genomic_DNA"/>
</dbReference>
<dbReference type="SUPFAM" id="SSF53474">
    <property type="entry name" value="alpha/beta-Hydrolases"/>
    <property type="match status" value="2"/>
</dbReference>
<organism evidence="12 13">
    <name type="scientific">Arabidopsis arenosa</name>
    <name type="common">Sand rock-cress</name>
    <name type="synonym">Cardaminopsis arenosa</name>
    <dbReference type="NCBI Taxonomy" id="38785"/>
    <lineage>
        <taxon>Eukaryota</taxon>
        <taxon>Viridiplantae</taxon>
        <taxon>Streptophyta</taxon>
        <taxon>Embryophyta</taxon>
        <taxon>Tracheophyta</taxon>
        <taxon>Spermatophyta</taxon>
        <taxon>Magnoliopsida</taxon>
        <taxon>eudicotyledons</taxon>
        <taxon>Gunneridae</taxon>
        <taxon>Pentapetalae</taxon>
        <taxon>rosids</taxon>
        <taxon>malvids</taxon>
        <taxon>Brassicales</taxon>
        <taxon>Brassicaceae</taxon>
        <taxon>Camelineae</taxon>
        <taxon>Arabidopsis</taxon>
    </lineage>
</organism>
<dbReference type="GO" id="GO:0004185">
    <property type="term" value="F:serine-type carboxypeptidase activity"/>
    <property type="evidence" value="ECO:0007669"/>
    <property type="project" value="InterPro"/>
</dbReference>
<proteinExistence type="inferred from homology"/>
<evidence type="ECO:0000256" key="5">
    <source>
        <dbReference type="ARBA" id="ARBA00022670"/>
    </source>
</evidence>